<dbReference type="GO" id="GO:0008661">
    <property type="term" value="F:1-deoxy-D-xylulose-5-phosphate synthase activity"/>
    <property type="evidence" value="ECO:0007669"/>
    <property type="project" value="UniProtKB-UniRule"/>
</dbReference>
<dbReference type="SUPFAM" id="SSF52922">
    <property type="entry name" value="TK C-terminal domain-like"/>
    <property type="match status" value="1"/>
</dbReference>
<keyword evidence="13" id="KW-1185">Reference proteome</keyword>
<sequence>MKKNLTDYNFPEDLKDMDDSELELLSYAIRDFLIQKVSVTGGHLASNLGVVELTIGIHKVFDSPRDRIIWDVGHQSYVHKILTGRAGQFDHLRQSGGMSGFPKAAESEHDAYDTGHSSTSLSAAAGMAAARDLRKEKYNIIAVIGDGSMTGGMAFEALNNIGASKSKVIVILNDNGMSISRNIGGLSNHLIRLRSSARYLDVKKTVRESLNRIPVVGRELTSGISSAKERMKYAILNEGIIFEELGFTYLGPIDGHKIEDVIEALENTKKVEGPVLLHVITRKGKGYRNAEADPDRFHGIGPFDLETGKVLTPPQLSWSRVMGDTLTELGRENRNIVAITAAMESATGLKPFHEACPGRCFDVGIAEAHAVTFAAGLAKGGMRPLVAIYSSFLQRAYDQLLEDVCLQNLPVVFAIDRAGIVGADGETHHGLMDLCYLLSMPNMRILTPADGGQLRAMLRYAFTLDGPVAIRYPRGGCEQGGKEQVFHGGNARLYDGPDGDIWAVGSMVSHGLKAREILAAQGLHVGVVAVSEVKPADLTLLEKKIRRIFTLEDGMTIGGYGQYMGAQLPPEYEILSLGWPDRFIEHGAPADLYHRYRLDGEGIAERIREYIEGKA</sequence>
<dbReference type="FunFam" id="3.40.50.970:FF:000005">
    <property type="entry name" value="1-deoxy-D-xylulose-5-phosphate synthase"/>
    <property type="match status" value="1"/>
</dbReference>
<keyword evidence="9 10" id="KW-0414">Isoprene biosynthesis</keyword>
<dbReference type="Gene3D" id="3.40.50.920">
    <property type="match status" value="1"/>
</dbReference>
<evidence type="ECO:0000256" key="8">
    <source>
        <dbReference type="ARBA" id="ARBA00023052"/>
    </source>
</evidence>
<feature type="binding site" evidence="10">
    <location>
        <begin position="115"/>
        <end position="117"/>
    </location>
    <ligand>
        <name>thiamine diphosphate</name>
        <dbReference type="ChEBI" id="CHEBI:58937"/>
    </ligand>
</feature>
<evidence type="ECO:0000256" key="6">
    <source>
        <dbReference type="ARBA" id="ARBA00022842"/>
    </source>
</evidence>
<reference evidence="12 13" key="1">
    <citation type="journal article" date="2016" name="Appl. Environ. Microbiol.">
        <title>Function and Phylogeny of Bacterial Butyryl Coenzyme A:Acetate Transferases and Their Diversity in the Proximal Colon of Swine.</title>
        <authorList>
            <person name="Trachsel J."/>
            <person name="Bayles D.O."/>
            <person name="Looft T."/>
            <person name="Levine U.Y."/>
            <person name="Allen H.K."/>
        </authorList>
    </citation>
    <scope>NUCLEOTIDE SEQUENCE [LARGE SCALE GENOMIC DNA]</scope>
    <source>
        <strain evidence="12 13">68-3-10</strain>
    </source>
</reference>
<dbReference type="InterPro" id="IPR009014">
    <property type="entry name" value="Transketo_C/PFOR_II"/>
</dbReference>
<gene>
    <name evidence="10" type="primary">dxs</name>
    <name evidence="12" type="ORF">BHK98_01395</name>
</gene>
<dbReference type="RefSeq" id="WP_075711871.1">
    <property type="nucleotide sequence ID" value="NZ_MJIE01000001.1"/>
</dbReference>
<dbReference type="HAMAP" id="MF_00315">
    <property type="entry name" value="DXP_synth"/>
    <property type="match status" value="1"/>
</dbReference>
<comment type="subunit">
    <text evidence="3 10">Homodimer.</text>
</comment>
<evidence type="ECO:0000256" key="4">
    <source>
        <dbReference type="ARBA" id="ARBA00022679"/>
    </source>
</evidence>
<organism evidence="12 13">
    <name type="scientific">Hornefia porci</name>
    <dbReference type="NCBI Taxonomy" id="2652292"/>
    <lineage>
        <taxon>Bacteria</taxon>
        <taxon>Bacillati</taxon>
        <taxon>Bacillota</taxon>
        <taxon>Clostridia</taxon>
        <taxon>Peptostreptococcales</taxon>
        <taxon>Anaerovoracaceae</taxon>
        <taxon>Hornefia</taxon>
    </lineage>
</organism>
<dbReference type="InterPro" id="IPR049557">
    <property type="entry name" value="Transketolase_CS"/>
</dbReference>
<feature type="domain" description="Transketolase-like pyrimidine-binding" evidence="11">
    <location>
        <begin position="316"/>
        <end position="479"/>
    </location>
</feature>
<dbReference type="InterPro" id="IPR029061">
    <property type="entry name" value="THDP-binding"/>
</dbReference>
<evidence type="ECO:0000256" key="3">
    <source>
        <dbReference type="ARBA" id="ARBA00011738"/>
    </source>
</evidence>
<dbReference type="InterPro" id="IPR005477">
    <property type="entry name" value="Dxylulose-5-P_synthase"/>
</dbReference>
<keyword evidence="5 10" id="KW-0479">Metal-binding</keyword>
<comment type="caution">
    <text evidence="12">The sequence shown here is derived from an EMBL/GenBank/DDBJ whole genome shotgun (WGS) entry which is preliminary data.</text>
</comment>
<dbReference type="GO" id="GO:0030976">
    <property type="term" value="F:thiamine pyrophosphate binding"/>
    <property type="evidence" value="ECO:0007669"/>
    <property type="project" value="UniProtKB-UniRule"/>
</dbReference>
<protein>
    <recommendedName>
        <fullName evidence="10">1-deoxy-D-xylulose-5-phosphate synthase</fullName>
        <ecNumber evidence="10">2.2.1.7</ecNumber>
    </recommendedName>
    <alternativeName>
        <fullName evidence="10">1-deoxyxylulose-5-phosphate synthase</fullName>
        <shortName evidence="10">DXP synthase</shortName>
        <shortName evidence="10">DXPS</shortName>
    </alternativeName>
</protein>
<comment type="similarity">
    <text evidence="2 10">Belongs to the transketolase family. DXPS subfamily.</text>
</comment>
<proteinExistence type="inferred from homology"/>
<dbReference type="CDD" id="cd07033">
    <property type="entry name" value="TPP_PYR_DXS_TK_like"/>
    <property type="match status" value="1"/>
</dbReference>
<dbReference type="InterPro" id="IPR033248">
    <property type="entry name" value="Transketolase_C"/>
</dbReference>
<keyword evidence="6 10" id="KW-0460">Magnesium</keyword>
<dbReference type="PANTHER" id="PTHR43322">
    <property type="entry name" value="1-D-DEOXYXYLULOSE 5-PHOSPHATE SYNTHASE-RELATED"/>
    <property type="match status" value="1"/>
</dbReference>
<dbReference type="GO" id="GO:0005829">
    <property type="term" value="C:cytosol"/>
    <property type="evidence" value="ECO:0007669"/>
    <property type="project" value="TreeGrafter"/>
</dbReference>
<feature type="binding site" evidence="10">
    <location>
        <position position="146"/>
    </location>
    <ligand>
        <name>Mg(2+)</name>
        <dbReference type="ChEBI" id="CHEBI:18420"/>
    </ligand>
</feature>
<dbReference type="GO" id="GO:0016114">
    <property type="term" value="P:terpenoid biosynthetic process"/>
    <property type="evidence" value="ECO:0007669"/>
    <property type="project" value="UniProtKB-UniRule"/>
</dbReference>
<dbReference type="GO" id="GO:0019288">
    <property type="term" value="P:isopentenyl diphosphate biosynthetic process, methylerythritol 4-phosphate pathway"/>
    <property type="evidence" value="ECO:0007669"/>
    <property type="project" value="TreeGrafter"/>
</dbReference>
<comment type="pathway">
    <text evidence="1 10">Metabolic intermediate biosynthesis; 1-deoxy-D-xylulose 5-phosphate biosynthesis; 1-deoxy-D-xylulose 5-phosphate from D-glyceraldehyde 3-phosphate and pyruvate: step 1/1.</text>
</comment>
<feature type="binding site" evidence="10">
    <location>
        <position position="175"/>
    </location>
    <ligand>
        <name>thiamine diphosphate</name>
        <dbReference type="ChEBI" id="CHEBI:58937"/>
    </ligand>
</feature>
<dbReference type="Pfam" id="PF13292">
    <property type="entry name" value="DXP_synthase_N"/>
    <property type="match status" value="1"/>
</dbReference>
<evidence type="ECO:0000256" key="5">
    <source>
        <dbReference type="ARBA" id="ARBA00022723"/>
    </source>
</evidence>
<dbReference type="CDD" id="cd02007">
    <property type="entry name" value="TPP_DXS"/>
    <property type="match status" value="1"/>
</dbReference>
<dbReference type="NCBIfam" id="TIGR00204">
    <property type="entry name" value="dxs"/>
    <property type="match status" value="1"/>
</dbReference>
<evidence type="ECO:0000259" key="11">
    <source>
        <dbReference type="SMART" id="SM00861"/>
    </source>
</evidence>
<evidence type="ECO:0000256" key="9">
    <source>
        <dbReference type="ARBA" id="ARBA00023229"/>
    </source>
</evidence>
<comment type="cofactor">
    <cofactor evidence="10">
        <name>thiamine diphosphate</name>
        <dbReference type="ChEBI" id="CHEBI:58937"/>
    </cofactor>
    <text evidence="10">Binds 1 thiamine pyrophosphate per subunit.</text>
</comment>
<dbReference type="EMBL" id="MJIE01000001">
    <property type="protein sequence ID" value="OLR54852.1"/>
    <property type="molecule type" value="Genomic_DNA"/>
</dbReference>
<dbReference type="GO" id="GO:0009228">
    <property type="term" value="P:thiamine biosynthetic process"/>
    <property type="evidence" value="ECO:0007669"/>
    <property type="project" value="UniProtKB-UniRule"/>
</dbReference>
<dbReference type="SUPFAM" id="SSF52518">
    <property type="entry name" value="Thiamin diphosphate-binding fold (THDP-binding)"/>
    <property type="match status" value="1"/>
</dbReference>
<evidence type="ECO:0000256" key="1">
    <source>
        <dbReference type="ARBA" id="ARBA00004980"/>
    </source>
</evidence>
<dbReference type="EC" id="2.2.1.7" evidence="10"/>
<feature type="binding site" evidence="10">
    <location>
        <position position="367"/>
    </location>
    <ligand>
        <name>thiamine diphosphate</name>
        <dbReference type="ChEBI" id="CHEBI:58937"/>
    </ligand>
</feature>
<keyword evidence="8 10" id="KW-0786">Thiamine pyrophosphate</keyword>
<dbReference type="Pfam" id="PF02780">
    <property type="entry name" value="Transketolase_C"/>
    <property type="match status" value="1"/>
</dbReference>
<feature type="binding site" evidence="10">
    <location>
        <position position="287"/>
    </location>
    <ligand>
        <name>thiamine diphosphate</name>
        <dbReference type="ChEBI" id="CHEBI:58937"/>
    </ligand>
</feature>
<dbReference type="Gene3D" id="3.40.50.970">
    <property type="match status" value="2"/>
</dbReference>
<name>A0A1Q9JF36_9FIRM</name>
<dbReference type="AlphaFoldDB" id="A0A1Q9JF36"/>
<evidence type="ECO:0000256" key="2">
    <source>
        <dbReference type="ARBA" id="ARBA00011081"/>
    </source>
</evidence>
<keyword evidence="4 10" id="KW-0808">Transferase</keyword>
<dbReference type="STRING" id="1261640.BHK98_01395"/>
<dbReference type="Proteomes" id="UP000187404">
    <property type="component" value="Unassembled WGS sequence"/>
</dbReference>
<accession>A0A1Q9JF36</accession>
<dbReference type="UniPathway" id="UPA00064">
    <property type="reaction ID" value="UER00091"/>
</dbReference>
<dbReference type="SMART" id="SM00861">
    <property type="entry name" value="Transket_pyr"/>
    <property type="match status" value="1"/>
</dbReference>
<dbReference type="Pfam" id="PF02779">
    <property type="entry name" value="Transket_pyr"/>
    <property type="match status" value="1"/>
</dbReference>
<dbReference type="NCBIfam" id="NF003933">
    <property type="entry name" value="PRK05444.2-2"/>
    <property type="match status" value="1"/>
</dbReference>
<dbReference type="PANTHER" id="PTHR43322:SF5">
    <property type="entry name" value="1-DEOXY-D-XYLULOSE-5-PHOSPHATE SYNTHASE, CHLOROPLASTIC"/>
    <property type="match status" value="1"/>
</dbReference>
<dbReference type="InterPro" id="IPR005475">
    <property type="entry name" value="Transketolase-like_Pyr-bd"/>
</dbReference>
<keyword evidence="7 10" id="KW-0784">Thiamine biosynthesis</keyword>
<evidence type="ECO:0000313" key="13">
    <source>
        <dbReference type="Proteomes" id="UP000187404"/>
    </source>
</evidence>
<comment type="cofactor">
    <cofactor evidence="10">
        <name>Mg(2+)</name>
        <dbReference type="ChEBI" id="CHEBI:18420"/>
    </cofactor>
    <text evidence="10">Binds 1 Mg(2+) ion per subunit.</text>
</comment>
<evidence type="ECO:0000256" key="10">
    <source>
        <dbReference type="HAMAP-Rule" id="MF_00315"/>
    </source>
</evidence>
<dbReference type="OrthoDB" id="9803371at2"/>
<feature type="binding site" evidence="10">
    <location>
        <position position="175"/>
    </location>
    <ligand>
        <name>Mg(2+)</name>
        <dbReference type="ChEBI" id="CHEBI:18420"/>
    </ligand>
</feature>
<evidence type="ECO:0000313" key="12">
    <source>
        <dbReference type="EMBL" id="OLR54852.1"/>
    </source>
</evidence>
<dbReference type="PROSITE" id="PS00801">
    <property type="entry name" value="TRANSKETOLASE_1"/>
    <property type="match status" value="1"/>
</dbReference>
<evidence type="ECO:0000256" key="7">
    <source>
        <dbReference type="ARBA" id="ARBA00022977"/>
    </source>
</evidence>
<comment type="catalytic activity">
    <reaction evidence="10">
        <text>D-glyceraldehyde 3-phosphate + pyruvate + H(+) = 1-deoxy-D-xylulose 5-phosphate + CO2</text>
        <dbReference type="Rhea" id="RHEA:12605"/>
        <dbReference type="ChEBI" id="CHEBI:15361"/>
        <dbReference type="ChEBI" id="CHEBI:15378"/>
        <dbReference type="ChEBI" id="CHEBI:16526"/>
        <dbReference type="ChEBI" id="CHEBI:57792"/>
        <dbReference type="ChEBI" id="CHEBI:59776"/>
        <dbReference type="EC" id="2.2.1.7"/>
    </reaction>
</comment>
<feature type="binding site" evidence="10">
    <location>
        <begin position="147"/>
        <end position="148"/>
    </location>
    <ligand>
        <name>thiamine diphosphate</name>
        <dbReference type="ChEBI" id="CHEBI:58937"/>
    </ligand>
</feature>
<comment type="function">
    <text evidence="10">Catalyzes the acyloin condensation reaction between C atoms 2 and 3 of pyruvate and glyceraldehyde 3-phosphate to yield 1-deoxy-D-xylulose-5-phosphate (DXP).</text>
</comment>
<feature type="binding site" evidence="10">
    <location>
        <position position="74"/>
    </location>
    <ligand>
        <name>thiamine diphosphate</name>
        <dbReference type="ChEBI" id="CHEBI:58937"/>
    </ligand>
</feature>
<dbReference type="GO" id="GO:0000287">
    <property type="term" value="F:magnesium ion binding"/>
    <property type="evidence" value="ECO:0007669"/>
    <property type="project" value="UniProtKB-UniRule"/>
</dbReference>